<feature type="compositionally biased region" description="Polar residues" evidence="1">
    <location>
        <begin position="87"/>
        <end position="107"/>
    </location>
</feature>
<reference evidence="2" key="1">
    <citation type="submission" date="2020-10" db="EMBL/GenBank/DDBJ databases">
        <authorList>
            <person name="Han B."/>
            <person name="Lu T."/>
            <person name="Zhao Q."/>
            <person name="Huang X."/>
            <person name="Zhao Y."/>
        </authorList>
    </citation>
    <scope>NUCLEOTIDE SEQUENCE</scope>
</reference>
<gene>
    <name evidence="2" type="ORF">NCGR_LOCUS22702</name>
</gene>
<evidence type="ECO:0000313" key="3">
    <source>
        <dbReference type="Proteomes" id="UP000604825"/>
    </source>
</evidence>
<feature type="region of interest" description="Disordered" evidence="1">
    <location>
        <begin position="1"/>
        <end position="32"/>
    </location>
</feature>
<sequence>MPPGRPSRSNTRSEATLLGHTFLPRNKTKRPQDCQVRLAHPNGRNLRVQSTRLPEEQRTNIGGKKTSERVKKNGRNGKPLIKPTCIRSATINQQGPQIGNSNKQIPRNRSEEKECERGERAPGGGST</sequence>
<protein>
    <submittedName>
        <fullName evidence="2">Uncharacterized protein</fullName>
    </submittedName>
</protein>
<feature type="compositionally biased region" description="Basic and acidic residues" evidence="1">
    <location>
        <begin position="108"/>
        <end position="120"/>
    </location>
</feature>
<dbReference type="Proteomes" id="UP000604825">
    <property type="component" value="Unassembled WGS sequence"/>
</dbReference>
<dbReference type="AlphaFoldDB" id="A0A811P396"/>
<organism evidence="2 3">
    <name type="scientific">Miscanthus lutarioriparius</name>
    <dbReference type="NCBI Taxonomy" id="422564"/>
    <lineage>
        <taxon>Eukaryota</taxon>
        <taxon>Viridiplantae</taxon>
        <taxon>Streptophyta</taxon>
        <taxon>Embryophyta</taxon>
        <taxon>Tracheophyta</taxon>
        <taxon>Spermatophyta</taxon>
        <taxon>Magnoliopsida</taxon>
        <taxon>Liliopsida</taxon>
        <taxon>Poales</taxon>
        <taxon>Poaceae</taxon>
        <taxon>PACMAD clade</taxon>
        <taxon>Panicoideae</taxon>
        <taxon>Andropogonodae</taxon>
        <taxon>Andropogoneae</taxon>
        <taxon>Saccharinae</taxon>
        <taxon>Miscanthus</taxon>
    </lineage>
</organism>
<comment type="caution">
    <text evidence="2">The sequence shown here is derived from an EMBL/GenBank/DDBJ whole genome shotgun (WGS) entry which is preliminary data.</text>
</comment>
<evidence type="ECO:0000313" key="2">
    <source>
        <dbReference type="EMBL" id="CAD6233244.1"/>
    </source>
</evidence>
<keyword evidence="3" id="KW-1185">Reference proteome</keyword>
<accession>A0A811P396</accession>
<feature type="region of interest" description="Disordered" evidence="1">
    <location>
        <begin position="53"/>
        <end position="127"/>
    </location>
</feature>
<name>A0A811P396_9POAL</name>
<dbReference type="EMBL" id="CAJGYO010000005">
    <property type="protein sequence ID" value="CAD6233244.1"/>
    <property type="molecule type" value="Genomic_DNA"/>
</dbReference>
<evidence type="ECO:0000256" key="1">
    <source>
        <dbReference type="SAM" id="MobiDB-lite"/>
    </source>
</evidence>
<proteinExistence type="predicted"/>